<dbReference type="SUPFAM" id="SSF53686">
    <property type="entry name" value="Tryptophan synthase beta subunit-like PLP-dependent enzymes"/>
    <property type="match status" value="1"/>
</dbReference>
<dbReference type="InterPro" id="IPR036052">
    <property type="entry name" value="TrpB-like_PALP_sf"/>
</dbReference>
<evidence type="ECO:0000256" key="1">
    <source>
        <dbReference type="ARBA" id="ARBA00001933"/>
    </source>
</evidence>
<dbReference type="GO" id="GO:0006565">
    <property type="term" value="P:L-serine catabolic process"/>
    <property type="evidence" value="ECO:0007669"/>
    <property type="project" value="TreeGrafter"/>
</dbReference>
<reference evidence="5" key="1">
    <citation type="submission" date="2018-05" db="EMBL/GenBank/DDBJ databases">
        <authorList>
            <person name="Lanie J.A."/>
            <person name="Ng W.-L."/>
            <person name="Kazmierczak K.M."/>
            <person name="Andrzejewski T.M."/>
            <person name="Davidsen T.M."/>
            <person name="Wayne K.J."/>
            <person name="Tettelin H."/>
            <person name="Glass J.I."/>
            <person name="Rusch D."/>
            <person name="Podicherti R."/>
            <person name="Tsui H.-C.T."/>
            <person name="Winkler M.E."/>
        </authorList>
    </citation>
    <scope>NUCLEOTIDE SEQUENCE</scope>
</reference>
<protein>
    <recommendedName>
        <fullName evidence="4">Tryptophan synthase beta chain-like PALP domain-containing protein</fullName>
    </recommendedName>
</protein>
<name>A0A382HY21_9ZZZZ</name>
<dbReference type="AlphaFoldDB" id="A0A382HY21"/>
<evidence type="ECO:0000256" key="2">
    <source>
        <dbReference type="ARBA" id="ARBA00022898"/>
    </source>
</evidence>
<dbReference type="Pfam" id="PF00291">
    <property type="entry name" value="PALP"/>
    <property type="match status" value="1"/>
</dbReference>
<sequence length="352" mass="38499">MMSFKLVCIECGNTHDNSQYRILCDKCRGLLDARYDIAPTVEARVVSKATGTARYLPLLPIRNSENLVTMNEGNTPLVRLSKISDELGLASVWGKMEFFNPTGTFKDRGNCVQVSVLKDTGVVEVAESTGGNGGNSTAAYCARAGIAYHAFMSTSIKSSQKANAIVYHGAKVHWIDGDKLDVEEATRNFSKETGILHLRYGENTYFIEGKKLIAYELPDQMDSMPDHVVVPVGNGSILMGIYKGFRDMLEDGRINKIPALHAVQVEEVQPLVAAFEGREWTATRDDPKSRATGITVKVPPRPQVVAQNCRETGGQVIALAESRILWWHKRLASLEGLLVEPASAATLAGSEL</sequence>
<dbReference type="EMBL" id="UINC01063881">
    <property type="protein sequence ID" value="SVB91982.1"/>
    <property type="molecule type" value="Genomic_DNA"/>
</dbReference>
<feature type="domain" description="Tryptophan synthase beta chain-like PALP" evidence="4">
    <location>
        <begin position="68"/>
        <end position="350"/>
    </location>
</feature>
<dbReference type="InterPro" id="IPR001926">
    <property type="entry name" value="TrpB-like_PALP"/>
</dbReference>
<keyword evidence="2" id="KW-0663">Pyridoxal phosphate</keyword>
<evidence type="ECO:0000256" key="3">
    <source>
        <dbReference type="ARBA" id="ARBA00023239"/>
    </source>
</evidence>
<dbReference type="Gene3D" id="3.40.50.1100">
    <property type="match status" value="2"/>
</dbReference>
<dbReference type="PANTHER" id="PTHR48078">
    <property type="entry name" value="THREONINE DEHYDRATASE, MITOCHONDRIAL-RELATED"/>
    <property type="match status" value="1"/>
</dbReference>
<accession>A0A382HY21</accession>
<organism evidence="5">
    <name type="scientific">marine metagenome</name>
    <dbReference type="NCBI Taxonomy" id="408172"/>
    <lineage>
        <taxon>unclassified sequences</taxon>
        <taxon>metagenomes</taxon>
        <taxon>ecological metagenomes</taxon>
    </lineage>
</organism>
<dbReference type="InterPro" id="IPR050147">
    <property type="entry name" value="Ser/Thr_Dehydratase"/>
</dbReference>
<gene>
    <name evidence="5" type="ORF">METZ01_LOCUS244836</name>
</gene>
<dbReference type="GO" id="GO:0009097">
    <property type="term" value="P:isoleucine biosynthetic process"/>
    <property type="evidence" value="ECO:0007669"/>
    <property type="project" value="TreeGrafter"/>
</dbReference>
<dbReference type="GO" id="GO:0004794">
    <property type="term" value="F:threonine deaminase activity"/>
    <property type="evidence" value="ECO:0007669"/>
    <property type="project" value="TreeGrafter"/>
</dbReference>
<dbReference type="GO" id="GO:0003941">
    <property type="term" value="F:L-serine ammonia-lyase activity"/>
    <property type="evidence" value="ECO:0007669"/>
    <property type="project" value="TreeGrafter"/>
</dbReference>
<dbReference type="GO" id="GO:0006567">
    <property type="term" value="P:L-threonine catabolic process"/>
    <property type="evidence" value="ECO:0007669"/>
    <property type="project" value="TreeGrafter"/>
</dbReference>
<proteinExistence type="predicted"/>
<comment type="cofactor">
    <cofactor evidence="1">
        <name>pyridoxal 5'-phosphate</name>
        <dbReference type="ChEBI" id="CHEBI:597326"/>
    </cofactor>
</comment>
<dbReference type="PANTHER" id="PTHR48078:SF6">
    <property type="entry name" value="L-THREONINE DEHYDRATASE CATABOLIC TDCB"/>
    <property type="match status" value="1"/>
</dbReference>
<keyword evidence="3" id="KW-0456">Lyase</keyword>
<feature type="non-terminal residue" evidence="5">
    <location>
        <position position="352"/>
    </location>
</feature>
<evidence type="ECO:0000259" key="4">
    <source>
        <dbReference type="Pfam" id="PF00291"/>
    </source>
</evidence>
<evidence type="ECO:0000313" key="5">
    <source>
        <dbReference type="EMBL" id="SVB91982.1"/>
    </source>
</evidence>